<gene>
    <name evidence="2" type="ORF">ACFPQ4_11925</name>
</gene>
<evidence type="ECO:0000313" key="3">
    <source>
        <dbReference type="Proteomes" id="UP001596108"/>
    </source>
</evidence>
<evidence type="ECO:0000313" key="2">
    <source>
        <dbReference type="EMBL" id="MFC5530135.1"/>
    </source>
</evidence>
<evidence type="ECO:0000256" key="1">
    <source>
        <dbReference type="SAM" id="Phobius"/>
    </source>
</evidence>
<reference evidence="3" key="1">
    <citation type="journal article" date="2019" name="Int. J. Syst. Evol. Microbiol.">
        <title>The Global Catalogue of Microorganisms (GCM) 10K type strain sequencing project: providing services to taxonomists for standard genome sequencing and annotation.</title>
        <authorList>
            <consortium name="The Broad Institute Genomics Platform"/>
            <consortium name="The Broad Institute Genome Sequencing Center for Infectious Disease"/>
            <person name="Wu L."/>
            <person name="Ma J."/>
        </authorList>
    </citation>
    <scope>NUCLEOTIDE SEQUENCE [LARGE SCALE GENOMIC DNA]</scope>
    <source>
        <strain evidence="3">CGMCC 1.18578</strain>
    </source>
</reference>
<comment type="caution">
    <text evidence="2">The sequence shown here is derived from an EMBL/GenBank/DDBJ whole genome shotgun (WGS) entry which is preliminary data.</text>
</comment>
<dbReference type="RefSeq" id="WP_378112072.1">
    <property type="nucleotide sequence ID" value="NZ_JBHSNC010000036.1"/>
</dbReference>
<organism evidence="2 3">
    <name type="scientific">Cohnella yongneupensis</name>
    <dbReference type="NCBI Taxonomy" id="425006"/>
    <lineage>
        <taxon>Bacteria</taxon>
        <taxon>Bacillati</taxon>
        <taxon>Bacillota</taxon>
        <taxon>Bacilli</taxon>
        <taxon>Bacillales</taxon>
        <taxon>Paenibacillaceae</taxon>
        <taxon>Cohnella</taxon>
    </lineage>
</organism>
<keyword evidence="3" id="KW-1185">Reference proteome</keyword>
<dbReference type="EMBL" id="JBHSNC010000036">
    <property type="protein sequence ID" value="MFC5530135.1"/>
    <property type="molecule type" value="Genomic_DNA"/>
</dbReference>
<dbReference type="Proteomes" id="UP001596108">
    <property type="component" value="Unassembled WGS sequence"/>
</dbReference>
<keyword evidence="1" id="KW-0812">Transmembrane</keyword>
<keyword evidence="1" id="KW-0472">Membrane</keyword>
<keyword evidence="1" id="KW-1133">Transmembrane helix</keyword>
<sequence length="50" mass="5485">MFLAETAAKAAEDFKLFGMSNQFWIVILVLVLFIGAILTASYNDDKTSGL</sequence>
<name>A0ABW0QZ40_9BACL</name>
<protein>
    <submittedName>
        <fullName evidence="2">Uncharacterized protein</fullName>
    </submittedName>
</protein>
<proteinExistence type="predicted"/>
<accession>A0ABW0QZ40</accession>
<feature type="transmembrane region" description="Helical" evidence="1">
    <location>
        <begin position="23"/>
        <end position="42"/>
    </location>
</feature>